<keyword evidence="4" id="KW-1185">Reference proteome</keyword>
<dbReference type="OrthoDB" id="8235233at2"/>
<reference evidence="2 3" key="2">
    <citation type="submission" date="2017-07" db="EMBL/GenBank/DDBJ databases">
        <title>Candidatus Dactylopiibacterium carminicum, a nitrogen-fixing symbiont of the cochineal insect Dactylopius coccus and Dactylopius opuntiae (Hemiptera: Coccoidea: Dactylopiidae).</title>
        <authorList>
            <person name="Vera A."/>
        </authorList>
    </citation>
    <scope>NUCLEOTIDE SEQUENCE [LARGE SCALE GENOMIC DNA]</scope>
    <source>
        <strain evidence="2 3">NFDCM</strain>
    </source>
</reference>
<reference evidence="1 4" key="1">
    <citation type="submission" date="2016-08" db="EMBL/GenBank/DDBJ databases">
        <title>Candidatus Dactylopiibacterium carminicum genome sequence.</title>
        <authorList>
            <person name="Ramirez-Puebla S.T."/>
            <person name="Ormeno-Orrillo E."/>
            <person name="Vera-Ponce De Leon A."/>
            <person name="Luis L."/>
            <person name="Sanchez-Flores A."/>
            <person name="Monica R."/>
            <person name="Martinez-Romero E."/>
        </authorList>
    </citation>
    <scope>NUCLEOTIDE SEQUENCE [LARGE SCALE GENOMIC DNA]</scope>
    <source>
        <strain evidence="1">END1</strain>
    </source>
</reference>
<proteinExistence type="predicted"/>
<dbReference type="Proteomes" id="UP000216107">
    <property type="component" value="Unassembled WGS sequence"/>
</dbReference>
<accession>A0A272ENC2</accession>
<evidence type="ECO:0000313" key="2">
    <source>
        <dbReference type="EMBL" id="PAS91602.1"/>
    </source>
</evidence>
<comment type="caution">
    <text evidence="2">The sequence shown here is derived from an EMBL/GenBank/DDBJ whole genome shotgun (WGS) entry which is preliminary data.</text>
</comment>
<gene>
    <name evidence="1" type="ORF">BGI27_15635</name>
    <name evidence="2" type="ORF">CGU29_15500</name>
</gene>
<dbReference type="EMBL" id="MDUX01000070">
    <property type="protein sequence ID" value="KAF7598009.1"/>
    <property type="molecule type" value="Genomic_DNA"/>
</dbReference>
<dbReference type="RefSeq" id="WP_095525768.1">
    <property type="nucleotide sequence ID" value="NZ_MDUX01000070.1"/>
</dbReference>
<protein>
    <submittedName>
        <fullName evidence="2">Uncharacterized protein</fullName>
    </submittedName>
</protein>
<evidence type="ECO:0000313" key="4">
    <source>
        <dbReference type="Proteomes" id="UP000623509"/>
    </source>
</evidence>
<organism evidence="2 3">
    <name type="scientific">Candidatus Dactylopiibacterium carminicum</name>
    <dbReference type="NCBI Taxonomy" id="857335"/>
    <lineage>
        <taxon>Bacteria</taxon>
        <taxon>Pseudomonadati</taxon>
        <taxon>Pseudomonadota</taxon>
        <taxon>Betaproteobacteria</taxon>
        <taxon>Rhodocyclales</taxon>
        <taxon>Rhodocyclaceae</taxon>
        <taxon>Candidatus Dactylopiibacterium</taxon>
    </lineage>
</organism>
<name>A0A272ENC2_9RHOO</name>
<sequence length="155" mass="18214">MTVDFDTILARNARNARFQDERNRLKKVASERRLGGLANDTKWDELILWVRAQTDYRPEHRFKRIDSAHVSNWDSEWHFHLPYPLSSIEWLEISFLRIKHRATLVPHITEDHSALIESVLQTIGLDYVKGRSAFRIFGYAPRNLHDFETASITSP</sequence>
<dbReference type="EMBL" id="NMRN01000071">
    <property type="protein sequence ID" value="PAS91602.1"/>
    <property type="molecule type" value="Genomic_DNA"/>
</dbReference>
<dbReference type="InterPro" id="IPR046500">
    <property type="entry name" value="DUF6678"/>
</dbReference>
<dbReference type="Pfam" id="PF20383">
    <property type="entry name" value="DUF6678"/>
    <property type="match status" value="1"/>
</dbReference>
<dbReference type="AlphaFoldDB" id="A0A272ENC2"/>
<evidence type="ECO:0000313" key="3">
    <source>
        <dbReference type="Proteomes" id="UP000216107"/>
    </source>
</evidence>
<evidence type="ECO:0000313" key="1">
    <source>
        <dbReference type="EMBL" id="KAF7598009.1"/>
    </source>
</evidence>
<dbReference type="Proteomes" id="UP000623509">
    <property type="component" value="Unassembled WGS sequence"/>
</dbReference>